<accession>A0A165YIR1</accession>
<proteinExistence type="predicted"/>
<dbReference type="STRING" id="33936.AZI98_06080"/>
<evidence type="ECO:0000313" key="1">
    <source>
        <dbReference type="EMBL" id="KZN97124.1"/>
    </source>
</evidence>
<name>A0A165YIR1_9BACI</name>
<comment type="caution">
    <text evidence="1">The sequence shown here is derived from an EMBL/GenBank/DDBJ whole genome shotgun (WGS) entry which is preliminary data.</text>
</comment>
<gene>
    <name evidence="1" type="ORF">AZI98_06080</name>
</gene>
<dbReference type="EMBL" id="LWBR01000013">
    <property type="protein sequence ID" value="KZN97124.1"/>
    <property type="molecule type" value="Genomic_DNA"/>
</dbReference>
<dbReference type="RefSeq" id="WP_063387379.1">
    <property type="nucleotide sequence ID" value="NZ_LWBR01000013.1"/>
</dbReference>
<sequence length="87" mass="10588">MPIKKRKHANKKKVYTINDARKIVLQIKKIEGLSKNSLDNYEKTFNDFKRFWGEETELFTFAFCLFRVFTIRFRLQKRNDWIAPVQT</sequence>
<evidence type="ECO:0008006" key="3">
    <source>
        <dbReference type="Google" id="ProtNLM"/>
    </source>
</evidence>
<reference evidence="1 2" key="1">
    <citation type="submission" date="2016-04" db="EMBL/GenBank/DDBJ databases">
        <title>Draft genome sequence of Aeribacillus pallidus 8m3 from petroleum reservoir.</title>
        <authorList>
            <person name="Poltaraus A.B."/>
            <person name="Nazina T.N."/>
            <person name="Tourova T.P."/>
            <person name="Malakho S.M."/>
            <person name="Korshunova A.V."/>
            <person name="Sokolova D.S."/>
        </authorList>
    </citation>
    <scope>NUCLEOTIDE SEQUENCE [LARGE SCALE GENOMIC DNA]</scope>
    <source>
        <strain evidence="1 2">8m3</strain>
    </source>
</reference>
<dbReference type="AlphaFoldDB" id="A0A165YIR1"/>
<keyword evidence="2" id="KW-1185">Reference proteome</keyword>
<evidence type="ECO:0000313" key="2">
    <source>
        <dbReference type="Proteomes" id="UP000076476"/>
    </source>
</evidence>
<dbReference type="OrthoDB" id="107900at2"/>
<organism evidence="1 2">
    <name type="scientific">Aeribacillus pallidus</name>
    <dbReference type="NCBI Taxonomy" id="33936"/>
    <lineage>
        <taxon>Bacteria</taxon>
        <taxon>Bacillati</taxon>
        <taxon>Bacillota</taxon>
        <taxon>Bacilli</taxon>
        <taxon>Bacillales</taxon>
        <taxon>Bacillaceae</taxon>
        <taxon>Aeribacillus</taxon>
    </lineage>
</organism>
<dbReference type="Proteomes" id="UP000076476">
    <property type="component" value="Unassembled WGS sequence"/>
</dbReference>
<protein>
    <recommendedName>
        <fullName evidence="3">Integrase SAM-like N-terminal domain-containing protein</fullName>
    </recommendedName>
</protein>